<evidence type="ECO:0000313" key="4">
    <source>
        <dbReference type="Proteomes" id="UP000260812"/>
    </source>
</evidence>
<evidence type="ECO:0000259" key="1">
    <source>
        <dbReference type="Pfam" id="PF09861"/>
    </source>
</evidence>
<dbReference type="Gene3D" id="3.40.50.11440">
    <property type="match status" value="1"/>
</dbReference>
<dbReference type="Gene3D" id="3.90.226.30">
    <property type="match status" value="1"/>
</dbReference>
<dbReference type="Pfam" id="PF09861">
    <property type="entry name" value="Lar_N"/>
    <property type="match status" value="1"/>
</dbReference>
<dbReference type="RefSeq" id="WP_035323089.1">
    <property type="nucleotide sequence ID" value="NZ_QVLV01000003.1"/>
</dbReference>
<keyword evidence="4" id="KW-1185">Reference proteome</keyword>
<feature type="domain" description="LarA-like N-terminal" evidence="1">
    <location>
        <begin position="7"/>
        <end position="210"/>
    </location>
</feature>
<dbReference type="GeneID" id="97986463"/>
<dbReference type="Pfam" id="PF21113">
    <property type="entry name" value="LarA_C"/>
    <property type="match status" value="1"/>
</dbReference>
<accession>A0A3E3I9E9</accession>
<name>A0A3E3I9E9_9FIRM</name>
<dbReference type="PANTHER" id="PTHR33171:SF17">
    <property type="entry name" value="LARA-LIKE N-TERMINAL DOMAIN-CONTAINING PROTEIN"/>
    <property type="match status" value="1"/>
</dbReference>
<dbReference type="AlphaFoldDB" id="A0A3E3I9E9"/>
<gene>
    <name evidence="3" type="primary">larA</name>
    <name evidence="3" type="ORF">DXC51_06110</name>
</gene>
<dbReference type="InterPro" id="IPR048520">
    <property type="entry name" value="LarA_C"/>
</dbReference>
<sequence length="422" mass="46541">MKIRIPYGKGFLETTISDKRIAGIITSNLDRYETEESENEIIKKAMQHPYGCCRLEKLAKGKNKIVIIASDHTRPVPSRLIIPLMLEEIKRGNPDAEITILIATGCHRETTRNELTEKFGKEIVNKIPIVIHDCDAREQVYLGKLPSGGELFINKMAAEADLLIAEGFIEPHFFAGYSGGRKSVLPGIASRKTVYANHCAEFIADPKAQYGILEGNPIHEDMIFAARKAGLAYIVNVVINSRHKVIGAFAGDAEDAHLKGVQFLEGLCKTDKIISPIVITSNNGFPMDQNIYQSVKGMATAENCCEKGGVIIMAAECREGCGAEGFYKTFSQEKDAGIILEKILSTGRNKTEADQWQSQIFARIVHKFTVILVSAAEPELVRQMHLIPADNLEHALSIADTILGREKKITIIPEGLTSIIRV</sequence>
<dbReference type="GO" id="GO:0050043">
    <property type="term" value="F:lactate racemase activity"/>
    <property type="evidence" value="ECO:0007669"/>
    <property type="project" value="InterPro"/>
</dbReference>
<evidence type="ECO:0000259" key="2">
    <source>
        <dbReference type="Pfam" id="PF21113"/>
    </source>
</evidence>
<dbReference type="InterPro" id="IPR048068">
    <property type="entry name" value="LarA-like"/>
</dbReference>
<dbReference type="PANTHER" id="PTHR33171">
    <property type="entry name" value="LAR_N DOMAIN-CONTAINING PROTEIN"/>
    <property type="match status" value="1"/>
</dbReference>
<organism evidence="3 4">
    <name type="scientific">Eisenbergiella massiliensis</name>
    <dbReference type="NCBI Taxonomy" id="1720294"/>
    <lineage>
        <taxon>Bacteria</taxon>
        <taxon>Bacillati</taxon>
        <taxon>Bacillota</taxon>
        <taxon>Clostridia</taxon>
        <taxon>Lachnospirales</taxon>
        <taxon>Lachnospiraceae</taxon>
        <taxon>Eisenbergiella</taxon>
    </lineage>
</organism>
<dbReference type="NCBIfam" id="NF033504">
    <property type="entry name" value="Ni_dep_LarA"/>
    <property type="match status" value="1"/>
</dbReference>
<dbReference type="InterPro" id="IPR047926">
    <property type="entry name" value="Ni_dep_LarA"/>
</dbReference>
<protein>
    <submittedName>
        <fullName evidence="3">Nickel-dependent lactate racemase</fullName>
    </submittedName>
</protein>
<dbReference type="InterPro" id="IPR043166">
    <property type="entry name" value="LarA-like_C"/>
</dbReference>
<dbReference type="EMBL" id="QVLV01000003">
    <property type="protein sequence ID" value="RGE63699.1"/>
    <property type="molecule type" value="Genomic_DNA"/>
</dbReference>
<feature type="domain" description="Lactate racemase C-terminal" evidence="2">
    <location>
        <begin position="272"/>
        <end position="420"/>
    </location>
</feature>
<reference evidence="3" key="1">
    <citation type="submission" date="2018-08" db="EMBL/GenBank/DDBJ databases">
        <title>A genome reference for cultivated species of the human gut microbiota.</title>
        <authorList>
            <person name="Zou Y."/>
            <person name="Xue W."/>
            <person name="Luo G."/>
        </authorList>
    </citation>
    <scope>NUCLEOTIDE SEQUENCE [LARGE SCALE GENOMIC DNA]</scope>
    <source>
        <strain evidence="3">TF05-5AC</strain>
    </source>
</reference>
<dbReference type="InterPro" id="IPR018657">
    <property type="entry name" value="LarA-like_N"/>
</dbReference>
<evidence type="ECO:0000313" key="3">
    <source>
        <dbReference type="EMBL" id="RGE63699.1"/>
    </source>
</evidence>
<dbReference type="Proteomes" id="UP000260812">
    <property type="component" value="Unassembled WGS sequence"/>
</dbReference>
<proteinExistence type="predicted"/>
<comment type="caution">
    <text evidence="3">The sequence shown here is derived from an EMBL/GenBank/DDBJ whole genome shotgun (WGS) entry which is preliminary data.</text>
</comment>